<evidence type="ECO:0008006" key="4">
    <source>
        <dbReference type="Google" id="ProtNLM"/>
    </source>
</evidence>
<protein>
    <recommendedName>
        <fullName evidence="4">CUB domain-containing protein</fullName>
    </recommendedName>
</protein>
<evidence type="ECO:0000313" key="2">
    <source>
        <dbReference type="EMBL" id="KAG5448250.1"/>
    </source>
</evidence>
<evidence type="ECO:0000313" key="3">
    <source>
        <dbReference type="Proteomes" id="UP000286415"/>
    </source>
</evidence>
<reference evidence="2 3" key="1">
    <citation type="journal article" date="2018" name="Biotechnol. Adv.">
        <title>Improved genomic resources and new bioinformatic workflow for the carcinogenic parasite Clonorchis sinensis: Biotechnological implications.</title>
        <authorList>
            <person name="Wang D."/>
            <person name="Korhonen P.K."/>
            <person name="Gasser R.B."/>
            <person name="Young N.D."/>
        </authorList>
    </citation>
    <scope>NUCLEOTIDE SEQUENCE [LARGE SCALE GENOMIC DNA]</scope>
    <source>
        <strain evidence="2">Cs-k2</strain>
    </source>
</reference>
<keyword evidence="1" id="KW-1015">Disulfide bond</keyword>
<sequence>MIFIDCYSNASKQSDSTNSLSGFTYRTKYPTKVLYLNNVPASVTQCRKKTLQQGTQQLYSEQASAKLQFGFDSVTIFDGYDNSSSSVKITGYPSLGHFRSSGRYLYIELKSDEATQRSGFLAKYTPRRKGPKPLTVAAGTSHSTKACLVKPRSSKRDQEEPPTIEVYIFTCAQSVARSKDWLETVKSGAKMLDNYATNNFKIQSCPVMPYQDD</sequence>
<gene>
    <name evidence="2" type="ORF">CSKR_105750</name>
</gene>
<evidence type="ECO:0000256" key="1">
    <source>
        <dbReference type="ARBA" id="ARBA00023157"/>
    </source>
</evidence>
<accession>A0A8T1MGJ5</accession>
<reference evidence="2 3" key="2">
    <citation type="journal article" date="2021" name="Genomics">
        <title>High-quality reference genome for Clonorchis sinensis.</title>
        <authorList>
            <person name="Young N.D."/>
            <person name="Stroehlein A.J."/>
            <person name="Kinkar L."/>
            <person name="Wang T."/>
            <person name="Sohn W.M."/>
            <person name="Chang B.C.H."/>
            <person name="Kaur P."/>
            <person name="Weisz D."/>
            <person name="Dudchenko O."/>
            <person name="Aiden E.L."/>
            <person name="Korhonen P.K."/>
            <person name="Gasser R.B."/>
        </authorList>
    </citation>
    <scope>NUCLEOTIDE SEQUENCE [LARGE SCALE GENOMIC DNA]</scope>
    <source>
        <strain evidence="2">Cs-k2</strain>
    </source>
</reference>
<comment type="caution">
    <text evidence="2">The sequence shown here is derived from an EMBL/GenBank/DDBJ whole genome shotgun (WGS) entry which is preliminary data.</text>
</comment>
<dbReference type="SUPFAM" id="SSF49854">
    <property type="entry name" value="Spermadhesin, CUB domain"/>
    <property type="match status" value="1"/>
</dbReference>
<dbReference type="Gene3D" id="2.60.120.290">
    <property type="entry name" value="Spermadhesin, CUB domain"/>
    <property type="match status" value="1"/>
</dbReference>
<dbReference type="EMBL" id="NIRI02000042">
    <property type="protein sequence ID" value="KAG5448250.1"/>
    <property type="molecule type" value="Genomic_DNA"/>
</dbReference>
<name>A0A8T1MGJ5_CLOSI</name>
<dbReference type="InterPro" id="IPR035914">
    <property type="entry name" value="Sperma_CUB_dom_sf"/>
</dbReference>
<dbReference type="AlphaFoldDB" id="A0A8T1MGJ5"/>
<dbReference type="Proteomes" id="UP000286415">
    <property type="component" value="Unassembled WGS sequence"/>
</dbReference>
<keyword evidence="3" id="KW-1185">Reference proteome</keyword>
<dbReference type="CDD" id="cd00041">
    <property type="entry name" value="CUB"/>
    <property type="match status" value="1"/>
</dbReference>
<organism evidence="2 3">
    <name type="scientific">Clonorchis sinensis</name>
    <name type="common">Chinese liver fluke</name>
    <dbReference type="NCBI Taxonomy" id="79923"/>
    <lineage>
        <taxon>Eukaryota</taxon>
        <taxon>Metazoa</taxon>
        <taxon>Spiralia</taxon>
        <taxon>Lophotrochozoa</taxon>
        <taxon>Platyhelminthes</taxon>
        <taxon>Trematoda</taxon>
        <taxon>Digenea</taxon>
        <taxon>Opisthorchiida</taxon>
        <taxon>Opisthorchiata</taxon>
        <taxon>Opisthorchiidae</taxon>
        <taxon>Clonorchis</taxon>
    </lineage>
</organism>
<dbReference type="InterPro" id="IPR000859">
    <property type="entry name" value="CUB_dom"/>
</dbReference>
<proteinExistence type="predicted"/>